<dbReference type="EMBL" id="BMAT01006378">
    <property type="protein sequence ID" value="GFS11396.1"/>
    <property type="molecule type" value="Genomic_DNA"/>
</dbReference>
<gene>
    <name evidence="1" type="ORF">ElyMa_003084800</name>
</gene>
<dbReference type="AlphaFoldDB" id="A0AAV4IQZ6"/>
<organism evidence="1 2">
    <name type="scientific">Elysia marginata</name>
    <dbReference type="NCBI Taxonomy" id="1093978"/>
    <lineage>
        <taxon>Eukaryota</taxon>
        <taxon>Metazoa</taxon>
        <taxon>Spiralia</taxon>
        <taxon>Lophotrochozoa</taxon>
        <taxon>Mollusca</taxon>
        <taxon>Gastropoda</taxon>
        <taxon>Heterobranchia</taxon>
        <taxon>Euthyneura</taxon>
        <taxon>Panpulmonata</taxon>
        <taxon>Sacoglossa</taxon>
        <taxon>Placobranchoidea</taxon>
        <taxon>Plakobranchidae</taxon>
        <taxon>Elysia</taxon>
    </lineage>
</organism>
<accession>A0AAV4IQZ6</accession>
<name>A0AAV4IQZ6_9GAST</name>
<proteinExistence type="predicted"/>
<protein>
    <submittedName>
        <fullName evidence="1">Uncharacterized protein</fullName>
    </submittedName>
</protein>
<evidence type="ECO:0000313" key="2">
    <source>
        <dbReference type="Proteomes" id="UP000762676"/>
    </source>
</evidence>
<sequence>MLVSDHTKIRCFVVLVALTSIADRPNAQKINLSGLLGSILDDSRANLMEDAQDLVKNTMNETSVKQISDIGEDVMDIAMKMFLKDALNSEMAENVVVIKDDDLVRKTFDDLVSRIVYIWAEAGRKTHEVTGGDFQNLVNDKAVMKIIGSWVEAAGKALKVSEGVFQQMMNEEIVKKVLNIWTEALGNTLEVGEGDFQQVMNEAVFKVVDSWVQAVRTAFKVSEGVFQQMMNDSEEVRKVVEIWIEAADQALEVGEGVFRQMMNDEAVMKVVDVLADVVGESLGVSTNTQDLKSDEAVKEAVHVWTGLVDEALRDVLKGVMNDDPIKKGKDTLAKDASAARKFCEDVLRIVMNPEALRKAVDLPVWPQGVGEALGVDVGFVKDIANGGATKKNVGARLAKEVDKALEISNDVFRNVMNDKTFKQVRDFFAKK</sequence>
<evidence type="ECO:0000313" key="1">
    <source>
        <dbReference type="EMBL" id="GFS11396.1"/>
    </source>
</evidence>
<reference evidence="1 2" key="1">
    <citation type="journal article" date="2021" name="Elife">
        <title>Chloroplast acquisition without the gene transfer in kleptoplastic sea slugs, Plakobranchus ocellatus.</title>
        <authorList>
            <person name="Maeda T."/>
            <person name="Takahashi S."/>
            <person name="Yoshida T."/>
            <person name="Shimamura S."/>
            <person name="Takaki Y."/>
            <person name="Nagai Y."/>
            <person name="Toyoda A."/>
            <person name="Suzuki Y."/>
            <person name="Arimoto A."/>
            <person name="Ishii H."/>
            <person name="Satoh N."/>
            <person name="Nishiyama T."/>
            <person name="Hasebe M."/>
            <person name="Maruyama T."/>
            <person name="Minagawa J."/>
            <person name="Obokata J."/>
            <person name="Shigenobu S."/>
        </authorList>
    </citation>
    <scope>NUCLEOTIDE SEQUENCE [LARGE SCALE GENOMIC DNA]</scope>
</reference>
<dbReference type="Proteomes" id="UP000762676">
    <property type="component" value="Unassembled WGS sequence"/>
</dbReference>
<comment type="caution">
    <text evidence="1">The sequence shown here is derived from an EMBL/GenBank/DDBJ whole genome shotgun (WGS) entry which is preliminary data.</text>
</comment>
<keyword evidence="2" id="KW-1185">Reference proteome</keyword>